<accession>A0A364L312</accession>
<gene>
    <name evidence="3" type="ORF">BHQ10_006198</name>
</gene>
<evidence type="ECO:0000256" key="1">
    <source>
        <dbReference type="SAM" id="MobiDB-lite"/>
    </source>
</evidence>
<dbReference type="EMBL" id="MIKG01000011">
    <property type="protein sequence ID" value="RAO70186.1"/>
    <property type="molecule type" value="Genomic_DNA"/>
</dbReference>
<name>A0A364L312_TALAM</name>
<proteinExistence type="predicted"/>
<evidence type="ECO:0000313" key="4">
    <source>
        <dbReference type="Proteomes" id="UP000249363"/>
    </source>
</evidence>
<feature type="region of interest" description="Disordered" evidence="1">
    <location>
        <begin position="211"/>
        <end position="234"/>
    </location>
</feature>
<dbReference type="STRING" id="1196081.A0A364L312"/>
<dbReference type="OrthoDB" id="4365726at2759"/>
<keyword evidence="2" id="KW-0732">Signal</keyword>
<dbReference type="GeneID" id="63795414"/>
<reference evidence="3 4" key="1">
    <citation type="journal article" date="2017" name="Biotechnol. Biofuels">
        <title>Differential beta-glucosidase expression as a function of carbon source availability in Talaromyces amestolkiae: a genomic and proteomic approach.</title>
        <authorList>
            <person name="de Eugenio L.I."/>
            <person name="Mendez-Liter J.A."/>
            <person name="Nieto-Dominguez M."/>
            <person name="Alonso L."/>
            <person name="Gil-Munoz J."/>
            <person name="Barriuso J."/>
            <person name="Prieto A."/>
            <person name="Martinez M.J."/>
        </authorList>
    </citation>
    <scope>NUCLEOTIDE SEQUENCE [LARGE SCALE GENOMIC DNA]</scope>
    <source>
        <strain evidence="3 4">CIB</strain>
    </source>
</reference>
<feature type="compositionally biased region" description="Acidic residues" evidence="1">
    <location>
        <begin position="212"/>
        <end position="226"/>
    </location>
</feature>
<evidence type="ECO:0008006" key="5">
    <source>
        <dbReference type="Google" id="ProtNLM"/>
    </source>
</evidence>
<evidence type="ECO:0000313" key="3">
    <source>
        <dbReference type="EMBL" id="RAO70186.1"/>
    </source>
</evidence>
<feature type="signal peptide" evidence="2">
    <location>
        <begin position="1"/>
        <end position="16"/>
    </location>
</feature>
<dbReference type="RefSeq" id="XP_040734702.1">
    <property type="nucleotide sequence ID" value="XM_040878757.1"/>
</dbReference>
<evidence type="ECO:0000256" key="2">
    <source>
        <dbReference type="SAM" id="SignalP"/>
    </source>
</evidence>
<keyword evidence="4" id="KW-1185">Reference proteome</keyword>
<dbReference type="Proteomes" id="UP000249363">
    <property type="component" value="Unassembled WGS sequence"/>
</dbReference>
<dbReference type="AlphaFoldDB" id="A0A364L312"/>
<comment type="caution">
    <text evidence="3">The sequence shown here is derived from an EMBL/GenBank/DDBJ whole genome shotgun (WGS) entry which is preliminary data.</text>
</comment>
<sequence>MLSLLLLGLAALQATARPLGSHSFTERSHPSLSQCANDPVWLLFQESRLQPEASAFCSVYIEATQTQTVTVNPTATQLAFTGAVTVTDATVDVTFTATAEVDQTRTSWYSSMAVIPVTLTSVVEDVISTTDLFSTTDATVVVTIIDTLTTSTTDATAYATVFSTDDITTTDTTVYATQTSTLDVTITATTVTSTATSLVTATATAYLVARDDEVEANDEDDDEEYDSCPAPEPECTSPECIRSSFFNEIRTIAAKELSSACSCLVEPSTTTKTVTRTGSAVVRTAASTIFATATDDITATVTRASSHVVVATTIIDQTSLFSLTTTETVTSPVTELIDVTAVSTTTTTTTTTTDETASATTILVTSVTIDETASATATITNTITIDQTASATVTATQTTTTTVAPTTPTQSCSALSSPYTNSYGQKFTLNCGHYYPIESGGSVGSGTFTHFEQCLDLCSEYPACVGVDYDAASGYCELFNNSHSGSSSGFDSALLIAA</sequence>
<feature type="chain" id="PRO_5016885040" description="Apple domain-containing protein" evidence="2">
    <location>
        <begin position="17"/>
        <end position="498"/>
    </location>
</feature>
<protein>
    <recommendedName>
        <fullName evidence="5">Apple domain-containing protein</fullName>
    </recommendedName>
</protein>
<organism evidence="3 4">
    <name type="scientific">Talaromyces amestolkiae</name>
    <dbReference type="NCBI Taxonomy" id="1196081"/>
    <lineage>
        <taxon>Eukaryota</taxon>
        <taxon>Fungi</taxon>
        <taxon>Dikarya</taxon>
        <taxon>Ascomycota</taxon>
        <taxon>Pezizomycotina</taxon>
        <taxon>Eurotiomycetes</taxon>
        <taxon>Eurotiomycetidae</taxon>
        <taxon>Eurotiales</taxon>
        <taxon>Trichocomaceae</taxon>
        <taxon>Talaromyces</taxon>
        <taxon>Talaromyces sect. Talaromyces</taxon>
    </lineage>
</organism>